<keyword evidence="2" id="KW-0808">Transferase</keyword>
<dbReference type="GO" id="GO:0032259">
    <property type="term" value="P:methylation"/>
    <property type="evidence" value="ECO:0007669"/>
    <property type="project" value="UniProtKB-KW"/>
</dbReference>
<sequence>MLDLVKKIVETGYDAIAEHYLTWSAQITDDPRAHYLNELDHRLDDNAKVLELGCGAGVPSTRKLAERHDVLGVDLSQQQLDLARTNVPGARFEKADMTALDFPDGQFDAVAAFYSILHVPRAEQPALIANIARWLKPGGLFLASLGVGTPDATEDWLGVEMFFGSNTPARNRELLAQHLEIVIDDLVTMHEPDPATFHWVLARKH</sequence>
<comment type="caution">
    <text evidence="2">The sequence shown here is derived from an EMBL/GenBank/DDBJ whole genome shotgun (WGS) entry which is preliminary data.</text>
</comment>
<dbReference type="EMBL" id="JAAMPJ010000001">
    <property type="protein sequence ID" value="NGY57401.1"/>
    <property type="molecule type" value="Genomic_DNA"/>
</dbReference>
<evidence type="ECO:0000313" key="2">
    <source>
        <dbReference type="EMBL" id="NGY57401.1"/>
    </source>
</evidence>
<dbReference type="AlphaFoldDB" id="A0A7C9VRL5"/>
<gene>
    <name evidence="2" type="ORF">G7043_00495</name>
</gene>
<organism evidence="2 3">
    <name type="scientific">Lentzea alba</name>
    <dbReference type="NCBI Taxonomy" id="2714351"/>
    <lineage>
        <taxon>Bacteria</taxon>
        <taxon>Bacillati</taxon>
        <taxon>Actinomycetota</taxon>
        <taxon>Actinomycetes</taxon>
        <taxon>Pseudonocardiales</taxon>
        <taxon>Pseudonocardiaceae</taxon>
        <taxon>Lentzea</taxon>
    </lineage>
</organism>
<dbReference type="InterPro" id="IPR041698">
    <property type="entry name" value="Methyltransf_25"/>
</dbReference>
<dbReference type="SUPFAM" id="SSF53335">
    <property type="entry name" value="S-adenosyl-L-methionine-dependent methyltransferases"/>
    <property type="match status" value="1"/>
</dbReference>
<evidence type="ECO:0000313" key="3">
    <source>
        <dbReference type="Proteomes" id="UP000481360"/>
    </source>
</evidence>
<feature type="domain" description="Methyltransferase" evidence="1">
    <location>
        <begin position="49"/>
        <end position="139"/>
    </location>
</feature>
<keyword evidence="2" id="KW-0489">Methyltransferase</keyword>
<dbReference type="Gene3D" id="3.40.50.150">
    <property type="entry name" value="Vaccinia Virus protein VP39"/>
    <property type="match status" value="1"/>
</dbReference>
<evidence type="ECO:0000259" key="1">
    <source>
        <dbReference type="Pfam" id="PF13649"/>
    </source>
</evidence>
<dbReference type="Proteomes" id="UP000481360">
    <property type="component" value="Unassembled WGS sequence"/>
</dbReference>
<dbReference type="InterPro" id="IPR029063">
    <property type="entry name" value="SAM-dependent_MTases_sf"/>
</dbReference>
<protein>
    <submittedName>
        <fullName evidence="2">Class I SAM-dependent methyltransferase</fullName>
    </submittedName>
</protein>
<name>A0A7C9VRL5_9PSEU</name>
<reference evidence="2 3" key="1">
    <citation type="submission" date="2020-03" db="EMBL/GenBank/DDBJ databases">
        <title>Isolation and identification of active actinomycetes.</title>
        <authorList>
            <person name="Sun X."/>
        </authorList>
    </citation>
    <scope>NUCLEOTIDE SEQUENCE [LARGE SCALE GENOMIC DNA]</scope>
    <source>
        <strain evidence="2 3">NEAU-D13</strain>
    </source>
</reference>
<accession>A0A7C9VRL5</accession>
<dbReference type="GO" id="GO:0008168">
    <property type="term" value="F:methyltransferase activity"/>
    <property type="evidence" value="ECO:0007669"/>
    <property type="project" value="UniProtKB-KW"/>
</dbReference>
<dbReference type="InterPro" id="IPR050508">
    <property type="entry name" value="Methyltransf_Superfamily"/>
</dbReference>
<keyword evidence="3" id="KW-1185">Reference proteome</keyword>
<dbReference type="PANTHER" id="PTHR42912">
    <property type="entry name" value="METHYLTRANSFERASE"/>
    <property type="match status" value="1"/>
</dbReference>
<dbReference type="Pfam" id="PF13649">
    <property type="entry name" value="Methyltransf_25"/>
    <property type="match status" value="1"/>
</dbReference>
<proteinExistence type="predicted"/>
<dbReference type="CDD" id="cd02440">
    <property type="entry name" value="AdoMet_MTases"/>
    <property type="match status" value="1"/>
</dbReference>